<evidence type="ECO:0000313" key="3">
    <source>
        <dbReference type="Proteomes" id="UP000252519"/>
    </source>
</evidence>
<proteinExistence type="predicted"/>
<evidence type="ECO:0000313" key="2">
    <source>
        <dbReference type="EMBL" id="RCN26305.1"/>
    </source>
</evidence>
<evidence type="ECO:0000256" key="1">
    <source>
        <dbReference type="SAM" id="MobiDB-lite"/>
    </source>
</evidence>
<dbReference type="EMBL" id="JOJR01008267">
    <property type="protein sequence ID" value="RCN26305.1"/>
    <property type="molecule type" value="Genomic_DNA"/>
</dbReference>
<protein>
    <submittedName>
        <fullName evidence="2">Uncharacterized protein</fullName>
    </submittedName>
</protein>
<dbReference type="OrthoDB" id="5871979at2759"/>
<gene>
    <name evidence="2" type="ORF">ANCCAN_27969</name>
</gene>
<name>A0A368F5Z0_ANCCA</name>
<sequence>MHIEKFCDLEEYSLYIENEDGVRLKPIGNKLVEYDKYDGPKSTAHVFPKNTVTPAVPDDAEIKAKSHKIRKAVWSLPRSCSPRKHRTTPSTSSIWSSAAPGNVVQNESAIKERHRRTTCGAFVGEFFGFKSRVL</sequence>
<dbReference type="Proteomes" id="UP000252519">
    <property type="component" value="Unassembled WGS sequence"/>
</dbReference>
<comment type="caution">
    <text evidence="2">The sequence shown here is derived from an EMBL/GenBank/DDBJ whole genome shotgun (WGS) entry which is preliminary data.</text>
</comment>
<feature type="region of interest" description="Disordered" evidence="1">
    <location>
        <begin position="79"/>
        <end position="99"/>
    </location>
</feature>
<organism evidence="2 3">
    <name type="scientific">Ancylostoma caninum</name>
    <name type="common">Dog hookworm</name>
    <dbReference type="NCBI Taxonomy" id="29170"/>
    <lineage>
        <taxon>Eukaryota</taxon>
        <taxon>Metazoa</taxon>
        <taxon>Ecdysozoa</taxon>
        <taxon>Nematoda</taxon>
        <taxon>Chromadorea</taxon>
        <taxon>Rhabditida</taxon>
        <taxon>Rhabditina</taxon>
        <taxon>Rhabditomorpha</taxon>
        <taxon>Strongyloidea</taxon>
        <taxon>Ancylostomatidae</taxon>
        <taxon>Ancylostomatinae</taxon>
        <taxon>Ancylostoma</taxon>
    </lineage>
</organism>
<accession>A0A368F5Z0</accession>
<reference evidence="2 3" key="1">
    <citation type="submission" date="2014-10" db="EMBL/GenBank/DDBJ databases">
        <title>Draft genome of the hookworm Ancylostoma caninum.</title>
        <authorList>
            <person name="Mitreva M."/>
        </authorList>
    </citation>
    <scope>NUCLEOTIDE SEQUENCE [LARGE SCALE GENOMIC DNA]</scope>
    <source>
        <strain evidence="2 3">Baltimore</strain>
    </source>
</reference>
<dbReference type="AlphaFoldDB" id="A0A368F5Z0"/>
<keyword evidence="3" id="KW-1185">Reference proteome</keyword>